<dbReference type="OrthoDB" id="8428274at2"/>
<dbReference type="AlphaFoldDB" id="A0A1X7A892"/>
<evidence type="ECO:0000256" key="1">
    <source>
        <dbReference type="SAM" id="MobiDB-lite"/>
    </source>
</evidence>
<dbReference type="Gene3D" id="3.30.365.10">
    <property type="entry name" value="Aldehyde oxidase/xanthine dehydrogenase, molybdopterin binding domain"/>
    <property type="match status" value="4"/>
</dbReference>
<dbReference type="PANTHER" id="PTHR11908:SF123">
    <property type="entry name" value="ALDEHYDE OXIDOREDUCTASE MOLYBDENUM-BINDING SUBUNIT PAOC"/>
    <property type="match status" value="1"/>
</dbReference>
<keyword evidence="4" id="KW-1185">Reference proteome</keyword>
<name>A0A1X7A892_9RHOB</name>
<feature type="region of interest" description="Disordered" evidence="1">
    <location>
        <begin position="1"/>
        <end position="30"/>
    </location>
</feature>
<dbReference type="Proteomes" id="UP000193963">
    <property type="component" value="Unassembled WGS sequence"/>
</dbReference>
<evidence type="ECO:0000259" key="2">
    <source>
        <dbReference type="SMART" id="SM01008"/>
    </source>
</evidence>
<feature type="compositionally biased region" description="Basic and acidic residues" evidence="1">
    <location>
        <begin position="151"/>
        <end position="163"/>
    </location>
</feature>
<dbReference type="Pfam" id="PF20256">
    <property type="entry name" value="MoCoBD_2"/>
    <property type="match status" value="1"/>
</dbReference>
<dbReference type="PANTHER" id="PTHR11908">
    <property type="entry name" value="XANTHINE DEHYDROGENASE"/>
    <property type="match status" value="1"/>
</dbReference>
<dbReference type="EC" id="1.17.1.4" evidence="3"/>
<dbReference type="InterPro" id="IPR037165">
    <property type="entry name" value="AldOxase/xan_DH_Mopterin-bd_sf"/>
</dbReference>
<dbReference type="InterPro" id="IPR036856">
    <property type="entry name" value="Ald_Oxase/Xan_DH_a/b_sf"/>
</dbReference>
<keyword evidence="3" id="KW-0560">Oxidoreductase</keyword>
<organism evidence="3 4">
    <name type="scientific">Pseudooceanicola marinus</name>
    <dbReference type="NCBI Taxonomy" id="396013"/>
    <lineage>
        <taxon>Bacteria</taxon>
        <taxon>Pseudomonadati</taxon>
        <taxon>Pseudomonadota</taxon>
        <taxon>Alphaproteobacteria</taxon>
        <taxon>Rhodobacterales</taxon>
        <taxon>Paracoccaceae</taxon>
        <taxon>Pseudooceanicola</taxon>
    </lineage>
</organism>
<dbReference type="GO" id="GO:0005506">
    <property type="term" value="F:iron ion binding"/>
    <property type="evidence" value="ECO:0007669"/>
    <property type="project" value="InterPro"/>
</dbReference>
<feature type="region of interest" description="Disordered" evidence="1">
    <location>
        <begin position="138"/>
        <end position="163"/>
    </location>
</feature>
<gene>
    <name evidence="3" type="primary">xdhA_2</name>
    <name evidence="3" type="ORF">PSM7751_03827</name>
</gene>
<dbReference type="InterPro" id="IPR046867">
    <property type="entry name" value="AldOxase/xan_DH_MoCoBD2"/>
</dbReference>
<dbReference type="InterPro" id="IPR016208">
    <property type="entry name" value="Ald_Oxase/xanthine_DH-like"/>
</dbReference>
<proteinExistence type="predicted"/>
<dbReference type="RefSeq" id="WP_085889849.1">
    <property type="nucleotide sequence ID" value="NZ_FWFN01000009.1"/>
</dbReference>
<dbReference type="GO" id="GO:0004854">
    <property type="term" value="F:xanthine dehydrogenase activity"/>
    <property type="evidence" value="ECO:0007669"/>
    <property type="project" value="UniProtKB-EC"/>
</dbReference>
<protein>
    <submittedName>
        <fullName evidence="3">Xanthine dehydrogenase molybdenum-binding subunit</fullName>
        <ecNumber evidence="3">1.17.1.4</ecNumber>
    </submittedName>
</protein>
<feature type="compositionally biased region" description="Basic and acidic residues" evidence="1">
    <location>
        <begin position="1"/>
        <end position="17"/>
    </location>
</feature>
<dbReference type="SUPFAM" id="SSF54665">
    <property type="entry name" value="CO dehydrogenase molybdoprotein N-domain-like"/>
    <property type="match status" value="1"/>
</dbReference>
<dbReference type="SUPFAM" id="SSF56003">
    <property type="entry name" value="Molybdenum cofactor-binding domain"/>
    <property type="match status" value="1"/>
</dbReference>
<feature type="domain" description="Aldehyde oxidase/xanthine dehydrogenase a/b hammerhead" evidence="2">
    <location>
        <begin position="38"/>
        <end position="142"/>
    </location>
</feature>
<dbReference type="EMBL" id="FWFN01000009">
    <property type="protein sequence ID" value="SLN71361.1"/>
    <property type="molecule type" value="Genomic_DNA"/>
</dbReference>
<dbReference type="SMART" id="SM01008">
    <property type="entry name" value="Ald_Xan_dh_C"/>
    <property type="match status" value="1"/>
</dbReference>
<dbReference type="Pfam" id="PF01315">
    <property type="entry name" value="Ald_Xan_dh_C"/>
    <property type="match status" value="1"/>
</dbReference>
<sequence>MTFDLKIDEPHPEHRADGLAQGVLEQDNDRPDGWLKVAGTATYAAEEQADDMLHGFLVRAPKIGAVSCPNVDDVRAMEGVRSVLRDPRMIRNAAQGTANEAPAQGVDRAAYVGQPVALVVAESFEQARHAAQALVVSVEEEDKPVQPDAVEPEKPEDKSTELGDLDRAMSEAAFTVDAVYTTPSMVSAAMEPHAATAHWDGETLTLRGSLQMLKFNRNELADSVGLDPKHVRVLAPYVGGGFGSKLGISADCVAAALAAMELKQPVRVVQHRRNVFEVNTRRSETRQHIRLAADTEGRLTGLGHEALVSNLPEEEFSEPVIQGSHFAYAASNRTLGMKVARIHRSAAGSVRAPGESVGVTAFEVAMDELAQAAGVDPVNLRLRNIPEKDPESGKPFSSHRLEAALRQGADAFGWSHRHAAPRQQREGEWWIGTGMAAAFRVNMVIEAEARISLTRDGATVMSDMTDIGTGSYAIFGQIAAELLGLPLDRIDAQLGDTRFPPGSGSGGSFGAASTGTAVWLAGMEIRKQIADRLGCSEAELTLKDGKATYANKRASLRDLLSDEPITGHGHVEPGEAAEKVRQATFGAHFAEVAVSDVTGEVCVRRMLGSFAAGRILNPRTATSQCHGGMTWGIGMALTEELTHDRRDGHAVNRDLAGYHLPVNADVPPLEVHFVEELDDWAGPMQAKGIGELGICGAGASILNAVYNACGARVRDMPATPDRVLAALPS</sequence>
<evidence type="ECO:0000313" key="3">
    <source>
        <dbReference type="EMBL" id="SLN71361.1"/>
    </source>
</evidence>
<dbReference type="InterPro" id="IPR008274">
    <property type="entry name" value="AldOxase/xan_DH_MoCoBD1"/>
</dbReference>
<dbReference type="Gene3D" id="3.90.1170.50">
    <property type="entry name" value="Aldehyde oxidase/xanthine dehydrogenase, a/b hammerhead"/>
    <property type="match status" value="1"/>
</dbReference>
<accession>A0A1X7A892</accession>
<dbReference type="InterPro" id="IPR000674">
    <property type="entry name" value="Ald_Oxase/Xan_DH_a/b"/>
</dbReference>
<reference evidence="3 4" key="1">
    <citation type="submission" date="2017-03" db="EMBL/GenBank/DDBJ databases">
        <authorList>
            <person name="Afonso C.L."/>
            <person name="Miller P.J."/>
            <person name="Scott M.A."/>
            <person name="Spackman E."/>
            <person name="Goraichik I."/>
            <person name="Dimitrov K.M."/>
            <person name="Suarez D.L."/>
            <person name="Swayne D.E."/>
        </authorList>
    </citation>
    <scope>NUCLEOTIDE SEQUENCE [LARGE SCALE GENOMIC DNA]</scope>
    <source>
        <strain evidence="3 4">CECT 7751</strain>
    </source>
</reference>
<evidence type="ECO:0000313" key="4">
    <source>
        <dbReference type="Proteomes" id="UP000193963"/>
    </source>
</evidence>
<dbReference type="Pfam" id="PF02738">
    <property type="entry name" value="MoCoBD_1"/>
    <property type="match status" value="1"/>
</dbReference>